<feature type="transmembrane region" description="Helical" evidence="1">
    <location>
        <begin position="12"/>
        <end position="34"/>
    </location>
</feature>
<evidence type="ECO:0000256" key="1">
    <source>
        <dbReference type="SAM" id="Phobius"/>
    </source>
</evidence>
<keyword evidence="1" id="KW-1133">Transmembrane helix</keyword>
<keyword evidence="1" id="KW-0812">Transmembrane</keyword>
<evidence type="ECO:0008006" key="4">
    <source>
        <dbReference type="Google" id="ProtNLM"/>
    </source>
</evidence>
<proteinExistence type="predicted"/>
<comment type="caution">
    <text evidence="2">The sequence shown here is derived from an EMBL/GenBank/DDBJ whole genome shotgun (WGS) entry which is preliminary data.</text>
</comment>
<keyword evidence="3" id="KW-1185">Reference proteome</keyword>
<keyword evidence="1" id="KW-0472">Membrane</keyword>
<sequence length="79" mass="7991">MLPHAVAGATGTAQWIVVTSAIFAVLSITAGTLYQKTSLSNAHLTSAAALQNAGAALVATGFVLVLGERRCVAAPQLWA</sequence>
<evidence type="ECO:0000313" key="2">
    <source>
        <dbReference type="EMBL" id="PPB83785.1"/>
    </source>
</evidence>
<organism evidence="2 3">
    <name type="scientific">Mycetohabitans endofungorum</name>
    <dbReference type="NCBI Taxonomy" id="417203"/>
    <lineage>
        <taxon>Bacteria</taxon>
        <taxon>Pseudomonadati</taxon>
        <taxon>Pseudomonadota</taxon>
        <taxon>Betaproteobacteria</taxon>
        <taxon>Burkholderiales</taxon>
        <taxon>Burkholderiaceae</taxon>
        <taxon>Mycetohabitans</taxon>
    </lineage>
</organism>
<accession>A0A2P5KAV1</accession>
<dbReference type="RefSeq" id="WP_332908560.1">
    <property type="nucleotide sequence ID" value="NZ_CP062179.1"/>
</dbReference>
<evidence type="ECO:0000313" key="3">
    <source>
        <dbReference type="Proteomes" id="UP000243096"/>
    </source>
</evidence>
<reference evidence="2 3" key="1">
    <citation type="submission" date="2018-01" db="EMBL/GenBank/DDBJ databases">
        <title>Genomic Encyclopedia of Type Strains, Phase III (KMG-III): the genomes of soil and plant-associated and newly described type strains.</title>
        <authorList>
            <person name="Whitman W."/>
        </authorList>
    </citation>
    <scope>NUCLEOTIDE SEQUENCE [LARGE SCALE GENOMIC DNA]</scope>
    <source>
        <strain evidence="2 3">HKI456</strain>
    </source>
</reference>
<protein>
    <recommendedName>
        <fullName evidence="4">EamA-like transporter family protein</fullName>
    </recommendedName>
</protein>
<gene>
    <name evidence="2" type="ORF">B0O95_106176</name>
</gene>
<dbReference type="Proteomes" id="UP000243096">
    <property type="component" value="Unassembled WGS sequence"/>
</dbReference>
<dbReference type="EMBL" id="PRDW01000006">
    <property type="protein sequence ID" value="PPB83785.1"/>
    <property type="molecule type" value="Genomic_DNA"/>
</dbReference>
<dbReference type="AlphaFoldDB" id="A0A2P5KAV1"/>
<name>A0A2P5KAV1_9BURK</name>